<evidence type="ECO:0000256" key="6">
    <source>
        <dbReference type="ARBA" id="ARBA00022741"/>
    </source>
</evidence>
<accession>W9HEJ5</accession>
<protein>
    <recommendedName>
        <fullName evidence="3">histidine kinase</fullName>
        <ecNumber evidence="3">2.7.13.3</ecNumber>
    </recommendedName>
</protein>
<dbReference type="GO" id="GO:0016020">
    <property type="term" value="C:membrane"/>
    <property type="evidence" value="ECO:0007669"/>
    <property type="project" value="UniProtKB-SubCell"/>
</dbReference>
<sequence length="828" mass="90849">MEPSAKPRLPIVSRPPTADGAVGSLHTRIIESVPEVVFATDADGCWTYLNPAWTRLTGHPARDCIGHSFAEFVFGEERAVAVARFGEFMSGQVCGYRREVPYRTADGAVLWLDVNVSLDRDADGRVIGSYGSMSDITARKLADLSARREQAILEAIIGGDPLESVLSGICLLSEDVAARSRCSILSLDPATKRLHVVAAPSLPDDYNALVDGTAIGPCAGSCGTAAFRGEPVVVADIANDPLWVRNGRYHTGALNHGLRACWSFPIVGDGVVLGTFAIYYDRVLEPDDAELRMADRLAKLAAIAIMRRRTDDALRISEERYAVAVRGAQVGIWDVDLKTGSVYWSPLHKEMLGLDPDAAHVSETGKGILGQTLESLIHPDDLPQVERAYLSHLAHATPYDVTFRVIRPDGALRWMQSRAQAVRDDAGAPVRIAGSILDVTDKVDAADALRTRERQLSKAQSFARTGDWLWHLEQRRVEWSDEIYRIFGVDRDSYVPEIGSVFDFVHPDDRSDVMDRMSRTIAEKSRSTMEFRIERRDGEERHLWAQWQCSLNAAGEVSHVFGVSRDVTEEKKAAETLRAAKDAAEAASRAKSEFLASMSHELRTPLNAIMGFSEVLKEGILGPLSERYRDYASDIHRSGRHLLDLISDLLNMARIEARQIEFHEEPVALGDIVEEGLRLTRLTPGEATQVVTIALPDPVPIIQADRRALKQVLINLLGNAAKFTPDGGRIGVTVALDPTKEHLEITISDTGIGVPEHRLGDLGKPFSRVENVMSRRYQGSGMGLFISKALVERHGGALLITSAEGRGTSVTVRLPANRIITFGSLSDD</sequence>
<dbReference type="InterPro" id="IPR052162">
    <property type="entry name" value="Sensor_kinase/Photoreceptor"/>
</dbReference>
<dbReference type="Gene3D" id="2.10.70.100">
    <property type="match status" value="1"/>
</dbReference>
<evidence type="ECO:0000259" key="11">
    <source>
        <dbReference type="PROSITE" id="PS50109"/>
    </source>
</evidence>
<dbReference type="SUPFAM" id="SSF55785">
    <property type="entry name" value="PYP-like sensor domain (PAS domain)"/>
    <property type="match status" value="3"/>
</dbReference>
<comment type="caution">
    <text evidence="14">The sequence shown here is derived from an EMBL/GenBank/DDBJ whole genome shotgun (WGS) entry which is preliminary data.</text>
</comment>
<feature type="domain" description="PAC" evidence="13">
    <location>
        <begin position="399"/>
        <end position="451"/>
    </location>
</feature>
<feature type="domain" description="PAC" evidence="13">
    <location>
        <begin position="527"/>
        <end position="579"/>
    </location>
</feature>
<dbReference type="InterPro" id="IPR035965">
    <property type="entry name" value="PAS-like_dom_sf"/>
</dbReference>
<dbReference type="PANTHER" id="PTHR43304:SF1">
    <property type="entry name" value="PAC DOMAIN-CONTAINING PROTEIN"/>
    <property type="match status" value="1"/>
</dbReference>
<keyword evidence="10" id="KW-0472">Membrane</keyword>
<name>W9HEJ5_9PROT</name>
<dbReference type="InterPro" id="IPR013655">
    <property type="entry name" value="PAS_fold_3"/>
</dbReference>
<dbReference type="EMBL" id="AVFL01000002">
    <property type="protein sequence ID" value="EWY42328.1"/>
    <property type="molecule type" value="Genomic_DNA"/>
</dbReference>
<keyword evidence="9" id="KW-0902">Two-component regulatory system</keyword>
<dbReference type="FunFam" id="1.10.287.130:FF:000038">
    <property type="entry name" value="Sensory transduction histidine kinase"/>
    <property type="match status" value="1"/>
</dbReference>
<comment type="catalytic activity">
    <reaction evidence="1">
        <text>ATP + protein L-histidine = ADP + protein N-phospho-L-histidine.</text>
        <dbReference type="EC" id="2.7.13.3"/>
    </reaction>
</comment>
<dbReference type="SMART" id="SM00091">
    <property type="entry name" value="PAS"/>
    <property type="match status" value="3"/>
</dbReference>
<dbReference type="PROSITE" id="PS50109">
    <property type="entry name" value="HIS_KIN"/>
    <property type="match status" value="1"/>
</dbReference>
<dbReference type="SUPFAM" id="SSF55781">
    <property type="entry name" value="GAF domain-like"/>
    <property type="match status" value="1"/>
</dbReference>
<dbReference type="Gene3D" id="3.30.565.10">
    <property type="entry name" value="Histidine kinase-like ATPase, C-terminal domain"/>
    <property type="match status" value="1"/>
</dbReference>
<dbReference type="InterPro" id="IPR003661">
    <property type="entry name" value="HisK_dim/P_dom"/>
</dbReference>
<dbReference type="Pfam" id="PF08447">
    <property type="entry name" value="PAS_3"/>
    <property type="match status" value="2"/>
</dbReference>
<evidence type="ECO:0000256" key="2">
    <source>
        <dbReference type="ARBA" id="ARBA00004370"/>
    </source>
</evidence>
<gene>
    <name evidence="14" type="ORF">N825_19090</name>
</gene>
<keyword evidence="15" id="KW-1185">Reference proteome</keyword>
<dbReference type="SMART" id="SM00388">
    <property type="entry name" value="HisKA"/>
    <property type="match status" value="1"/>
</dbReference>
<feature type="domain" description="Histidine kinase" evidence="11">
    <location>
        <begin position="597"/>
        <end position="818"/>
    </location>
</feature>
<evidence type="ECO:0000256" key="1">
    <source>
        <dbReference type="ARBA" id="ARBA00000085"/>
    </source>
</evidence>
<dbReference type="InterPro" id="IPR036097">
    <property type="entry name" value="HisK_dim/P_sf"/>
</dbReference>
<dbReference type="SMART" id="SM00065">
    <property type="entry name" value="GAF"/>
    <property type="match status" value="1"/>
</dbReference>
<dbReference type="PROSITE" id="PS50113">
    <property type="entry name" value="PAC"/>
    <property type="match status" value="3"/>
</dbReference>
<proteinExistence type="predicted"/>
<dbReference type="SMART" id="SM00387">
    <property type="entry name" value="HATPase_c"/>
    <property type="match status" value="1"/>
</dbReference>
<dbReference type="Proteomes" id="UP000019486">
    <property type="component" value="Unassembled WGS sequence"/>
</dbReference>
<keyword evidence="7" id="KW-0418">Kinase</keyword>
<dbReference type="InterPro" id="IPR013767">
    <property type="entry name" value="PAS_fold"/>
</dbReference>
<dbReference type="InterPro" id="IPR004358">
    <property type="entry name" value="Sig_transdc_His_kin-like_C"/>
</dbReference>
<evidence type="ECO:0000256" key="9">
    <source>
        <dbReference type="ARBA" id="ARBA00023012"/>
    </source>
</evidence>
<dbReference type="NCBIfam" id="TIGR00229">
    <property type="entry name" value="sensory_box"/>
    <property type="match status" value="3"/>
</dbReference>
<dbReference type="InterPro" id="IPR003594">
    <property type="entry name" value="HATPase_dom"/>
</dbReference>
<evidence type="ECO:0000259" key="12">
    <source>
        <dbReference type="PROSITE" id="PS50112"/>
    </source>
</evidence>
<evidence type="ECO:0000256" key="5">
    <source>
        <dbReference type="ARBA" id="ARBA00022679"/>
    </source>
</evidence>
<feature type="domain" description="PAC" evidence="13">
    <location>
        <begin position="96"/>
        <end position="148"/>
    </location>
</feature>
<dbReference type="Gene3D" id="1.10.287.130">
    <property type="match status" value="1"/>
</dbReference>
<evidence type="ECO:0000256" key="8">
    <source>
        <dbReference type="ARBA" id="ARBA00022840"/>
    </source>
</evidence>
<dbReference type="Pfam" id="PF13185">
    <property type="entry name" value="GAF_2"/>
    <property type="match status" value="1"/>
</dbReference>
<dbReference type="InterPro" id="IPR001610">
    <property type="entry name" value="PAC"/>
</dbReference>
<keyword evidence="8" id="KW-0067">ATP-binding</keyword>
<dbReference type="InterPro" id="IPR000014">
    <property type="entry name" value="PAS"/>
</dbReference>
<dbReference type="PROSITE" id="PS50112">
    <property type="entry name" value="PAS"/>
    <property type="match status" value="3"/>
</dbReference>
<feature type="domain" description="PAS" evidence="12">
    <location>
        <begin position="28"/>
        <end position="92"/>
    </location>
</feature>
<evidence type="ECO:0000313" key="14">
    <source>
        <dbReference type="EMBL" id="EWY42328.1"/>
    </source>
</evidence>
<feature type="domain" description="PAS" evidence="12">
    <location>
        <begin position="477"/>
        <end position="524"/>
    </location>
</feature>
<evidence type="ECO:0000256" key="10">
    <source>
        <dbReference type="ARBA" id="ARBA00023136"/>
    </source>
</evidence>
<dbReference type="Pfam" id="PF02518">
    <property type="entry name" value="HATPase_c"/>
    <property type="match status" value="1"/>
</dbReference>
<dbReference type="Gene3D" id="3.30.450.20">
    <property type="entry name" value="PAS domain"/>
    <property type="match status" value="3"/>
</dbReference>
<keyword evidence="4" id="KW-0597">Phosphoprotein</keyword>
<dbReference type="InterPro" id="IPR005467">
    <property type="entry name" value="His_kinase_dom"/>
</dbReference>
<dbReference type="CDD" id="cd00130">
    <property type="entry name" value="PAS"/>
    <property type="match status" value="3"/>
</dbReference>
<comment type="subcellular location">
    <subcellularLocation>
        <location evidence="2">Membrane</location>
    </subcellularLocation>
</comment>
<dbReference type="RefSeq" id="WP_051511492.1">
    <property type="nucleotide sequence ID" value="NZ_AVFL01000002.1"/>
</dbReference>
<dbReference type="PANTHER" id="PTHR43304">
    <property type="entry name" value="PHYTOCHROME-LIKE PROTEIN CPH1"/>
    <property type="match status" value="1"/>
</dbReference>
<dbReference type="SUPFAM" id="SSF55874">
    <property type="entry name" value="ATPase domain of HSP90 chaperone/DNA topoisomerase II/histidine kinase"/>
    <property type="match status" value="1"/>
</dbReference>
<dbReference type="OrthoDB" id="8477115at2"/>
<keyword evidence="6" id="KW-0547">Nucleotide-binding</keyword>
<reference evidence="14 15" key="1">
    <citation type="submission" date="2013-08" db="EMBL/GenBank/DDBJ databases">
        <title>The genome sequence of Skermanella stibiiresistens.</title>
        <authorList>
            <person name="Zhu W."/>
            <person name="Wang G."/>
        </authorList>
    </citation>
    <scope>NUCLEOTIDE SEQUENCE [LARGE SCALE GENOMIC DNA]</scope>
    <source>
        <strain evidence="14 15">SB22</strain>
    </source>
</reference>
<dbReference type="InterPro" id="IPR029016">
    <property type="entry name" value="GAF-like_dom_sf"/>
</dbReference>
<organism evidence="14 15">
    <name type="scientific">Skermanella stibiiresistens SB22</name>
    <dbReference type="NCBI Taxonomy" id="1385369"/>
    <lineage>
        <taxon>Bacteria</taxon>
        <taxon>Pseudomonadati</taxon>
        <taxon>Pseudomonadota</taxon>
        <taxon>Alphaproteobacteria</taxon>
        <taxon>Rhodospirillales</taxon>
        <taxon>Azospirillaceae</taxon>
        <taxon>Skermanella</taxon>
    </lineage>
</organism>
<dbReference type="EC" id="2.7.13.3" evidence="3"/>
<dbReference type="InterPro" id="IPR000700">
    <property type="entry name" value="PAS-assoc_C"/>
</dbReference>
<feature type="domain" description="PAS" evidence="12">
    <location>
        <begin position="317"/>
        <end position="397"/>
    </location>
</feature>
<dbReference type="STRING" id="1385369.N825_19090"/>
<dbReference type="CDD" id="cd16922">
    <property type="entry name" value="HATPase_EvgS-ArcB-TorS-like"/>
    <property type="match status" value="1"/>
</dbReference>
<dbReference type="SUPFAM" id="SSF47384">
    <property type="entry name" value="Homodimeric domain of signal transducing histidine kinase"/>
    <property type="match status" value="1"/>
</dbReference>
<dbReference type="Pfam" id="PF00989">
    <property type="entry name" value="PAS"/>
    <property type="match status" value="1"/>
</dbReference>
<dbReference type="GO" id="GO:0006355">
    <property type="term" value="P:regulation of DNA-templated transcription"/>
    <property type="evidence" value="ECO:0007669"/>
    <property type="project" value="InterPro"/>
</dbReference>
<dbReference type="PRINTS" id="PR00344">
    <property type="entry name" value="BCTRLSENSOR"/>
</dbReference>
<dbReference type="Pfam" id="PF00512">
    <property type="entry name" value="HisKA"/>
    <property type="match status" value="1"/>
</dbReference>
<dbReference type="GO" id="GO:0000155">
    <property type="term" value="F:phosphorelay sensor kinase activity"/>
    <property type="evidence" value="ECO:0007669"/>
    <property type="project" value="InterPro"/>
</dbReference>
<dbReference type="AlphaFoldDB" id="W9HEJ5"/>
<dbReference type="SMART" id="SM00086">
    <property type="entry name" value="PAC"/>
    <property type="match status" value="3"/>
</dbReference>
<dbReference type="CDD" id="cd00082">
    <property type="entry name" value="HisKA"/>
    <property type="match status" value="1"/>
</dbReference>
<keyword evidence="5" id="KW-0808">Transferase</keyword>
<evidence type="ECO:0000256" key="3">
    <source>
        <dbReference type="ARBA" id="ARBA00012438"/>
    </source>
</evidence>
<evidence type="ECO:0000313" key="15">
    <source>
        <dbReference type="Proteomes" id="UP000019486"/>
    </source>
</evidence>
<dbReference type="GO" id="GO:0005524">
    <property type="term" value="F:ATP binding"/>
    <property type="evidence" value="ECO:0007669"/>
    <property type="project" value="UniProtKB-KW"/>
</dbReference>
<evidence type="ECO:0000256" key="7">
    <source>
        <dbReference type="ARBA" id="ARBA00022777"/>
    </source>
</evidence>
<dbReference type="InterPro" id="IPR036890">
    <property type="entry name" value="HATPase_C_sf"/>
</dbReference>
<evidence type="ECO:0000256" key="4">
    <source>
        <dbReference type="ARBA" id="ARBA00022553"/>
    </source>
</evidence>
<dbReference type="Gene3D" id="3.30.450.40">
    <property type="match status" value="1"/>
</dbReference>
<dbReference type="InterPro" id="IPR003018">
    <property type="entry name" value="GAF"/>
</dbReference>
<evidence type="ECO:0000259" key="13">
    <source>
        <dbReference type="PROSITE" id="PS50113"/>
    </source>
</evidence>